<evidence type="ECO:0000256" key="19">
    <source>
        <dbReference type="SAM" id="Phobius"/>
    </source>
</evidence>
<evidence type="ECO:0000256" key="4">
    <source>
        <dbReference type="ARBA" id="ARBA00010561"/>
    </source>
</evidence>
<dbReference type="PANTHER" id="PTHR34148">
    <property type="entry name" value="ADENOSYLCOBINAMIDE-GDP RIBAZOLETRANSFERASE"/>
    <property type="match status" value="1"/>
</dbReference>
<evidence type="ECO:0000256" key="14">
    <source>
        <dbReference type="ARBA" id="ARBA00025228"/>
    </source>
</evidence>
<reference evidence="20" key="1">
    <citation type="journal article" date="2014" name="Front. Microbiol.">
        <title>High frequency of phylogenetically diverse reductive dehalogenase-homologous genes in deep subseafloor sedimentary metagenomes.</title>
        <authorList>
            <person name="Kawai M."/>
            <person name="Futagami T."/>
            <person name="Toyoda A."/>
            <person name="Takaki Y."/>
            <person name="Nishi S."/>
            <person name="Hori S."/>
            <person name="Arai W."/>
            <person name="Tsubouchi T."/>
            <person name="Morono Y."/>
            <person name="Uchiyama I."/>
            <person name="Ito T."/>
            <person name="Fujiyama A."/>
            <person name="Inagaki F."/>
            <person name="Takami H."/>
        </authorList>
    </citation>
    <scope>NUCLEOTIDE SEQUENCE</scope>
    <source>
        <strain evidence="20">Expedition CK06-06</strain>
    </source>
</reference>
<evidence type="ECO:0000256" key="2">
    <source>
        <dbReference type="ARBA" id="ARBA00004651"/>
    </source>
</evidence>
<keyword evidence="13 19" id="KW-0472">Membrane</keyword>
<evidence type="ECO:0000256" key="3">
    <source>
        <dbReference type="ARBA" id="ARBA00004663"/>
    </source>
</evidence>
<keyword evidence="10 19" id="KW-0812">Transmembrane</keyword>
<comment type="caution">
    <text evidence="20">The sequence shown here is derived from an EMBL/GenBank/DDBJ whole genome shotgun (WGS) entry which is preliminary data.</text>
</comment>
<dbReference type="HAMAP" id="MF_00719">
    <property type="entry name" value="CobS"/>
    <property type="match status" value="1"/>
</dbReference>
<dbReference type="GO" id="GO:0008818">
    <property type="term" value="F:cobalamin 5'-phosphate synthase activity"/>
    <property type="evidence" value="ECO:0007669"/>
    <property type="project" value="InterPro"/>
</dbReference>
<comment type="function">
    <text evidence="14">Joins adenosylcobinamide-GDP and alpha-ribazole to generate adenosylcobalamin (Ado-cobalamin). Also synthesizes adenosylcobalamin 5'-phosphate from adenosylcobinamide-GDP and alpha-ribazole 5'-phosphate.</text>
</comment>
<evidence type="ECO:0000256" key="17">
    <source>
        <dbReference type="ARBA" id="ARBA00048623"/>
    </source>
</evidence>
<keyword evidence="9" id="KW-0808">Transferase</keyword>
<comment type="subcellular location">
    <subcellularLocation>
        <location evidence="2">Cell membrane</location>
        <topology evidence="2">Multi-pass membrane protein</topology>
    </subcellularLocation>
</comment>
<dbReference type="UniPathway" id="UPA00148">
    <property type="reaction ID" value="UER00238"/>
</dbReference>
<dbReference type="EMBL" id="BARW01008526">
    <property type="protein sequence ID" value="GAI85259.1"/>
    <property type="molecule type" value="Genomic_DNA"/>
</dbReference>
<evidence type="ECO:0000256" key="12">
    <source>
        <dbReference type="ARBA" id="ARBA00022989"/>
    </source>
</evidence>
<evidence type="ECO:0000256" key="16">
    <source>
        <dbReference type="ARBA" id="ARBA00032853"/>
    </source>
</evidence>
<accession>X1TYX1</accession>
<feature type="transmembrane region" description="Helical" evidence="19">
    <location>
        <begin position="7"/>
        <end position="27"/>
    </location>
</feature>
<protein>
    <recommendedName>
        <fullName evidence="6">Adenosylcobinamide-GDP ribazoletransferase</fullName>
        <ecNumber evidence="5">2.7.8.26</ecNumber>
    </recommendedName>
    <alternativeName>
        <fullName evidence="16">Cobalamin synthase</fullName>
    </alternativeName>
    <alternativeName>
        <fullName evidence="15">Cobalamin-5'-phosphate synthase</fullName>
    </alternativeName>
</protein>
<gene>
    <name evidence="20" type="ORF">S12H4_17444</name>
</gene>
<dbReference type="PANTHER" id="PTHR34148:SF1">
    <property type="entry name" value="ADENOSYLCOBINAMIDE-GDP RIBAZOLETRANSFERASE"/>
    <property type="match status" value="1"/>
</dbReference>
<name>X1TYX1_9ZZZZ</name>
<feature type="transmembrane region" description="Helical" evidence="19">
    <location>
        <begin position="111"/>
        <end position="134"/>
    </location>
</feature>
<dbReference type="NCBIfam" id="TIGR00317">
    <property type="entry name" value="cobS"/>
    <property type="match status" value="1"/>
</dbReference>
<comment type="catalytic activity">
    <reaction evidence="17">
        <text>alpha-ribazole + adenosylcob(III)inamide-GDP = adenosylcob(III)alamin + GMP + H(+)</text>
        <dbReference type="Rhea" id="RHEA:16049"/>
        <dbReference type="ChEBI" id="CHEBI:10329"/>
        <dbReference type="ChEBI" id="CHEBI:15378"/>
        <dbReference type="ChEBI" id="CHEBI:18408"/>
        <dbReference type="ChEBI" id="CHEBI:58115"/>
        <dbReference type="ChEBI" id="CHEBI:60487"/>
        <dbReference type="EC" id="2.7.8.26"/>
    </reaction>
</comment>
<evidence type="ECO:0000256" key="5">
    <source>
        <dbReference type="ARBA" id="ARBA00013200"/>
    </source>
</evidence>
<evidence type="ECO:0000313" key="20">
    <source>
        <dbReference type="EMBL" id="GAI85259.1"/>
    </source>
</evidence>
<dbReference type="AlphaFoldDB" id="X1TYX1"/>
<feature type="transmembrane region" description="Helical" evidence="19">
    <location>
        <begin position="33"/>
        <end position="50"/>
    </location>
</feature>
<evidence type="ECO:0000256" key="9">
    <source>
        <dbReference type="ARBA" id="ARBA00022679"/>
    </source>
</evidence>
<evidence type="ECO:0000256" key="6">
    <source>
        <dbReference type="ARBA" id="ARBA00015850"/>
    </source>
</evidence>
<evidence type="ECO:0000256" key="10">
    <source>
        <dbReference type="ARBA" id="ARBA00022692"/>
    </source>
</evidence>
<dbReference type="GO" id="GO:0051073">
    <property type="term" value="F:adenosylcobinamide-GDP ribazoletransferase activity"/>
    <property type="evidence" value="ECO:0007669"/>
    <property type="project" value="UniProtKB-EC"/>
</dbReference>
<evidence type="ECO:0000256" key="11">
    <source>
        <dbReference type="ARBA" id="ARBA00022842"/>
    </source>
</evidence>
<feature type="transmembrane region" description="Helical" evidence="19">
    <location>
        <begin position="155"/>
        <end position="188"/>
    </location>
</feature>
<evidence type="ECO:0000256" key="15">
    <source>
        <dbReference type="ARBA" id="ARBA00032605"/>
    </source>
</evidence>
<evidence type="ECO:0000256" key="8">
    <source>
        <dbReference type="ARBA" id="ARBA00022573"/>
    </source>
</evidence>
<proteinExistence type="inferred from homology"/>
<dbReference type="GO" id="GO:0009236">
    <property type="term" value="P:cobalamin biosynthetic process"/>
    <property type="evidence" value="ECO:0007669"/>
    <property type="project" value="UniProtKB-UniPathway"/>
</dbReference>
<evidence type="ECO:0000256" key="1">
    <source>
        <dbReference type="ARBA" id="ARBA00001946"/>
    </source>
</evidence>
<feature type="transmembrane region" description="Helical" evidence="19">
    <location>
        <begin position="80"/>
        <end position="99"/>
    </location>
</feature>
<comment type="pathway">
    <text evidence="3">Cofactor biosynthesis; adenosylcobalamin biosynthesis; adenosylcobalamin from cob(II)yrinate a,c-diamide: step 7/7.</text>
</comment>
<keyword evidence="11" id="KW-0460">Magnesium</keyword>
<evidence type="ECO:0000256" key="13">
    <source>
        <dbReference type="ARBA" id="ARBA00023136"/>
    </source>
</evidence>
<evidence type="ECO:0000256" key="7">
    <source>
        <dbReference type="ARBA" id="ARBA00022475"/>
    </source>
</evidence>
<organism evidence="20">
    <name type="scientific">marine sediment metagenome</name>
    <dbReference type="NCBI Taxonomy" id="412755"/>
    <lineage>
        <taxon>unclassified sequences</taxon>
        <taxon>metagenomes</taxon>
        <taxon>ecological metagenomes</taxon>
    </lineage>
</organism>
<comment type="similarity">
    <text evidence="4">Belongs to the CobS family.</text>
</comment>
<keyword evidence="7" id="KW-1003">Cell membrane</keyword>
<dbReference type="GO" id="GO:0005886">
    <property type="term" value="C:plasma membrane"/>
    <property type="evidence" value="ECO:0007669"/>
    <property type="project" value="UniProtKB-SubCell"/>
</dbReference>
<dbReference type="EC" id="2.7.8.26" evidence="5"/>
<keyword evidence="8" id="KW-0169">Cobalamin biosynthesis</keyword>
<evidence type="ECO:0000256" key="18">
    <source>
        <dbReference type="ARBA" id="ARBA00049504"/>
    </source>
</evidence>
<comment type="cofactor">
    <cofactor evidence="1">
        <name>Mg(2+)</name>
        <dbReference type="ChEBI" id="CHEBI:18420"/>
    </cofactor>
</comment>
<sequence length="234" mass="24847">LGRSSAWFPLVGTLVGGLLSLPALLVPLPWSSLVGYALILVVWVMVTRGFHLDGLADTADGLGGATTTEKRLAIMKDSRVGVFGVLAVFCLLLLKFVFLADLGALKRGGYLYIRALLAIPTLGRWGMLLGMFFFPAASTEGMGQLFKKNCRCRELLIGTVTALLVVLLTIGLWGFLIAGAVGLISVLLSLYFSCSLDGLTGDTYGALCETGELFGLLALTLLSRVITSLLCDPL</sequence>
<dbReference type="InterPro" id="IPR003805">
    <property type="entry name" value="CobS"/>
</dbReference>
<dbReference type="Pfam" id="PF02654">
    <property type="entry name" value="CobS"/>
    <property type="match status" value="1"/>
</dbReference>
<feature type="non-terminal residue" evidence="20">
    <location>
        <position position="1"/>
    </location>
</feature>
<comment type="catalytic activity">
    <reaction evidence="18">
        <text>alpha-ribazole 5'-phosphate + adenosylcob(III)inamide-GDP = adenosylcob(III)alamin 5'-phosphate + GMP + H(+)</text>
        <dbReference type="Rhea" id="RHEA:23560"/>
        <dbReference type="ChEBI" id="CHEBI:15378"/>
        <dbReference type="ChEBI" id="CHEBI:57918"/>
        <dbReference type="ChEBI" id="CHEBI:58115"/>
        <dbReference type="ChEBI" id="CHEBI:60487"/>
        <dbReference type="ChEBI" id="CHEBI:60493"/>
        <dbReference type="EC" id="2.7.8.26"/>
    </reaction>
</comment>
<keyword evidence="12 19" id="KW-1133">Transmembrane helix</keyword>